<gene>
    <name evidence="2" type="ORF">HY618_03935</name>
</gene>
<dbReference type="InterPro" id="IPR001041">
    <property type="entry name" value="2Fe-2S_ferredoxin-type"/>
</dbReference>
<feature type="domain" description="2Fe-2S ferredoxin-type" evidence="1">
    <location>
        <begin position="8"/>
        <end position="58"/>
    </location>
</feature>
<reference evidence="2" key="1">
    <citation type="submission" date="2020-07" db="EMBL/GenBank/DDBJ databases">
        <title>Huge and variable diversity of episymbiotic CPR bacteria and DPANN archaea in groundwater ecosystems.</title>
        <authorList>
            <person name="He C.Y."/>
            <person name="Keren R."/>
            <person name="Whittaker M."/>
            <person name="Farag I.F."/>
            <person name="Doudna J."/>
            <person name="Cate J.H.D."/>
            <person name="Banfield J.F."/>
        </authorList>
    </citation>
    <scope>NUCLEOTIDE SEQUENCE</scope>
    <source>
        <strain evidence="2">NC_groundwater_1370_Ag_S-0.2um_69_93</strain>
    </source>
</reference>
<name>A0A933EA29_UNCTE</name>
<dbReference type="PANTHER" id="PTHR45331:SF2">
    <property type="entry name" value="OXIDOREDUCTASE WITH IRON-SULFUR SUBUNIT"/>
    <property type="match status" value="1"/>
</dbReference>
<dbReference type="AlphaFoldDB" id="A0A933EA29"/>
<dbReference type="EMBL" id="JACQRX010000174">
    <property type="protein sequence ID" value="MBI4251589.1"/>
    <property type="molecule type" value="Genomic_DNA"/>
</dbReference>
<dbReference type="GO" id="GO:0016903">
    <property type="term" value="F:oxidoreductase activity, acting on the aldehyde or oxo group of donors"/>
    <property type="evidence" value="ECO:0007669"/>
    <property type="project" value="TreeGrafter"/>
</dbReference>
<dbReference type="GO" id="GO:0051537">
    <property type="term" value="F:2 iron, 2 sulfur cluster binding"/>
    <property type="evidence" value="ECO:0007669"/>
    <property type="project" value="InterPro"/>
</dbReference>
<dbReference type="PANTHER" id="PTHR45331">
    <property type="entry name" value="OXIDOREDUCTASE, IRON-SULPHUR BINDING SUBUNIT-RELATED-RELATED"/>
    <property type="match status" value="1"/>
</dbReference>
<dbReference type="InterPro" id="IPR012675">
    <property type="entry name" value="Beta-grasp_dom_sf"/>
</dbReference>
<organism evidence="2 3">
    <name type="scientific">Tectimicrobiota bacterium</name>
    <dbReference type="NCBI Taxonomy" id="2528274"/>
    <lineage>
        <taxon>Bacteria</taxon>
        <taxon>Pseudomonadati</taxon>
        <taxon>Nitrospinota/Tectimicrobiota group</taxon>
        <taxon>Candidatus Tectimicrobiota</taxon>
    </lineage>
</organism>
<dbReference type="InterPro" id="IPR006058">
    <property type="entry name" value="2Fe2S_fd_BS"/>
</dbReference>
<dbReference type="InterPro" id="IPR052914">
    <property type="entry name" value="Aldehyde_Oxdr_Iron-Sulfur"/>
</dbReference>
<dbReference type="PROSITE" id="PS00197">
    <property type="entry name" value="2FE2S_FER_1"/>
    <property type="match status" value="1"/>
</dbReference>
<comment type="caution">
    <text evidence="2">The sequence shown here is derived from an EMBL/GenBank/DDBJ whole genome shotgun (WGS) entry which is preliminary data.</text>
</comment>
<dbReference type="PROSITE" id="PS51085">
    <property type="entry name" value="2FE2S_FER_2"/>
    <property type="match status" value="1"/>
</dbReference>
<dbReference type="InterPro" id="IPR036010">
    <property type="entry name" value="2Fe-2S_ferredoxin-like_sf"/>
</dbReference>
<evidence type="ECO:0000313" key="3">
    <source>
        <dbReference type="Proteomes" id="UP000752292"/>
    </source>
</evidence>
<sequence length="58" mass="6349">MSPSPGWRALRLLVNGQERREEVRDNILLLDLLREELGLRAAREGCGVGACGSCTVLV</sequence>
<proteinExistence type="predicted"/>
<dbReference type="SUPFAM" id="SSF54292">
    <property type="entry name" value="2Fe-2S ferredoxin-like"/>
    <property type="match status" value="1"/>
</dbReference>
<dbReference type="Proteomes" id="UP000752292">
    <property type="component" value="Unassembled WGS sequence"/>
</dbReference>
<evidence type="ECO:0000259" key="1">
    <source>
        <dbReference type="PROSITE" id="PS51085"/>
    </source>
</evidence>
<feature type="non-terminal residue" evidence="2">
    <location>
        <position position="58"/>
    </location>
</feature>
<evidence type="ECO:0000313" key="2">
    <source>
        <dbReference type="EMBL" id="MBI4251589.1"/>
    </source>
</evidence>
<protein>
    <submittedName>
        <fullName evidence="2">2Fe-2S iron-sulfur cluster binding domain-containing protein</fullName>
    </submittedName>
</protein>
<accession>A0A933EA29</accession>
<dbReference type="Gene3D" id="3.10.20.30">
    <property type="match status" value="1"/>
</dbReference>
<dbReference type="Pfam" id="PF00111">
    <property type="entry name" value="Fer2"/>
    <property type="match status" value="1"/>
</dbReference>